<feature type="coiled-coil region" evidence="1">
    <location>
        <begin position="33"/>
        <end position="77"/>
    </location>
</feature>
<evidence type="ECO:0000313" key="4">
    <source>
        <dbReference type="Proteomes" id="UP000826725"/>
    </source>
</evidence>
<sequence>MDFFISPHHILIISLILLGFCILLKALSLKKEKELLLRQLTQTSNSYEQVKRELEKIREQHDRIARFQNSLSEAELTTRLQQSRLTSQLSPAKGSTPERYRFVHSLLGQGMSTEEIAGILSVSTHEAQQLVALAKLAGT</sequence>
<keyword evidence="2" id="KW-0812">Transmembrane</keyword>
<protein>
    <recommendedName>
        <fullName evidence="5">DUF2802 domain-containing protein</fullName>
    </recommendedName>
</protein>
<name>A0A8D5JGT6_9BACT</name>
<dbReference type="RefSeq" id="WP_228856705.1">
    <property type="nucleotide sequence ID" value="NZ_AP024086.1"/>
</dbReference>
<accession>A0A8D5JGT6</accession>
<proteinExistence type="predicted"/>
<keyword evidence="2" id="KW-1133">Transmembrane helix</keyword>
<evidence type="ECO:0000256" key="2">
    <source>
        <dbReference type="SAM" id="Phobius"/>
    </source>
</evidence>
<gene>
    <name evidence="3" type="ORF">DGMP_12820</name>
</gene>
<keyword evidence="2" id="KW-0472">Membrane</keyword>
<dbReference type="Proteomes" id="UP000826725">
    <property type="component" value="Chromosome"/>
</dbReference>
<evidence type="ECO:0000313" key="3">
    <source>
        <dbReference type="EMBL" id="BCL60589.1"/>
    </source>
</evidence>
<dbReference type="EMBL" id="AP024086">
    <property type="protein sequence ID" value="BCL60589.1"/>
    <property type="molecule type" value="Genomic_DNA"/>
</dbReference>
<feature type="transmembrane region" description="Helical" evidence="2">
    <location>
        <begin position="6"/>
        <end position="27"/>
    </location>
</feature>
<evidence type="ECO:0008006" key="5">
    <source>
        <dbReference type="Google" id="ProtNLM"/>
    </source>
</evidence>
<keyword evidence="4" id="KW-1185">Reference proteome</keyword>
<reference evidence="3" key="1">
    <citation type="submission" date="2020-09" db="EMBL/GenBank/DDBJ databases">
        <title>Desulfogranum mesoprofundum gen. nov., sp. nov., a novel mesophilic, sulfate-reducing chemolithoautotroph isolated from a deep-sea hydrothermal vent chimney in the Suiyo Seamount.</title>
        <authorList>
            <person name="Hashimoto Y."/>
            <person name="Nakagawa S."/>
        </authorList>
    </citation>
    <scope>NUCLEOTIDE SEQUENCE</scope>
    <source>
        <strain evidence="3">KT2</strain>
    </source>
</reference>
<organism evidence="3 4">
    <name type="scientific">Desulfomarina profundi</name>
    <dbReference type="NCBI Taxonomy" id="2772557"/>
    <lineage>
        <taxon>Bacteria</taxon>
        <taxon>Pseudomonadati</taxon>
        <taxon>Thermodesulfobacteriota</taxon>
        <taxon>Desulfobulbia</taxon>
        <taxon>Desulfobulbales</taxon>
        <taxon>Desulfobulbaceae</taxon>
        <taxon>Desulfomarina</taxon>
    </lineage>
</organism>
<dbReference type="KEGG" id="dbk:DGMP_12820"/>
<keyword evidence="1" id="KW-0175">Coiled coil</keyword>
<dbReference type="AlphaFoldDB" id="A0A8D5JGT6"/>
<evidence type="ECO:0000256" key="1">
    <source>
        <dbReference type="SAM" id="Coils"/>
    </source>
</evidence>